<sequence length="334" mass="36669">MRSIIAYAGPSLPPCPTRATQPHEKHTGRAERPCTPCRPPGLPLRHSMSEQFEARISCTAIHAKAVYPPPPPISCADIECMILVGDEEMYARKHMPQTGPHAVLALISCPSANLSFIDLAIAPRSTRAKPRSIPRRLHVHSHGLRPSSSFYSPPSLSVNCYLASRRRLSVIRCLPSSSRTAYPLRCDAIECGHFVHGYSLPAQIRRIPINIVISASYPPSPSFPSVPPPPACCVRIRIPSTPLPSFHPLVAATANIALGSPRWASPPSPRRLPIFPSRSRPQEGTIIRPHATFSAIPPTDGYLLRRPRAPDGGGFCRPRGLFICSFADTRRRRR</sequence>
<dbReference type="EMBL" id="JARIHO010000004">
    <property type="protein sequence ID" value="KAJ7363067.1"/>
    <property type="molecule type" value="Genomic_DNA"/>
</dbReference>
<proteinExistence type="predicted"/>
<comment type="caution">
    <text evidence="2">The sequence shown here is derived from an EMBL/GenBank/DDBJ whole genome shotgun (WGS) entry which is preliminary data.</text>
</comment>
<dbReference type="AlphaFoldDB" id="A0AAD7AMX4"/>
<organism evidence="2 3">
    <name type="scientific">Mycena albidolilacea</name>
    <dbReference type="NCBI Taxonomy" id="1033008"/>
    <lineage>
        <taxon>Eukaryota</taxon>
        <taxon>Fungi</taxon>
        <taxon>Dikarya</taxon>
        <taxon>Basidiomycota</taxon>
        <taxon>Agaricomycotina</taxon>
        <taxon>Agaricomycetes</taxon>
        <taxon>Agaricomycetidae</taxon>
        <taxon>Agaricales</taxon>
        <taxon>Marasmiineae</taxon>
        <taxon>Mycenaceae</taxon>
        <taxon>Mycena</taxon>
    </lineage>
</organism>
<name>A0AAD7AMX4_9AGAR</name>
<reference evidence="2" key="1">
    <citation type="submission" date="2023-03" db="EMBL/GenBank/DDBJ databases">
        <title>Massive genome expansion in bonnet fungi (Mycena s.s.) driven by repeated elements and novel gene families across ecological guilds.</title>
        <authorList>
            <consortium name="Lawrence Berkeley National Laboratory"/>
            <person name="Harder C.B."/>
            <person name="Miyauchi S."/>
            <person name="Viragh M."/>
            <person name="Kuo A."/>
            <person name="Thoen E."/>
            <person name="Andreopoulos B."/>
            <person name="Lu D."/>
            <person name="Skrede I."/>
            <person name="Drula E."/>
            <person name="Henrissat B."/>
            <person name="Morin E."/>
            <person name="Kohler A."/>
            <person name="Barry K."/>
            <person name="LaButti K."/>
            <person name="Morin E."/>
            <person name="Salamov A."/>
            <person name="Lipzen A."/>
            <person name="Mereny Z."/>
            <person name="Hegedus B."/>
            <person name="Baldrian P."/>
            <person name="Stursova M."/>
            <person name="Weitz H."/>
            <person name="Taylor A."/>
            <person name="Grigoriev I.V."/>
            <person name="Nagy L.G."/>
            <person name="Martin F."/>
            <person name="Kauserud H."/>
        </authorList>
    </citation>
    <scope>NUCLEOTIDE SEQUENCE</scope>
    <source>
        <strain evidence="2">CBHHK002</strain>
    </source>
</reference>
<dbReference type="Proteomes" id="UP001218218">
    <property type="component" value="Unassembled WGS sequence"/>
</dbReference>
<feature type="region of interest" description="Disordered" evidence="1">
    <location>
        <begin position="8"/>
        <end position="34"/>
    </location>
</feature>
<accession>A0AAD7AMX4</accession>
<evidence type="ECO:0000313" key="2">
    <source>
        <dbReference type="EMBL" id="KAJ7363067.1"/>
    </source>
</evidence>
<keyword evidence="3" id="KW-1185">Reference proteome</keyword>
<evidence type="ECO:0000313" key="3">
    <source>
        <dbReference type="Proteomes" id="UP001218218"/>
    </source>
</evidence>
<protein>
    <submittedName>
        <fullName evidence="2">Uncharacterized protein</fullName>
    </submittedName>
</protein>
<evidence type="ECO:0000256" key="1">
    <source>
        <dbReference type="SAM" id="MobiDB-lite"/>
    </source>
</evidence>
<gene>
    <name evidence="2" type="ORF">DFH08DRAFT_842002</name>
</gene>
<feature type="compositionally biased region" description="Basic and acidic residues" evidence="1">
    <location>
        <begin position="21"/>
        <end position="32"/>
    </location>
</feature>